<dbReference type="EnsemblPlants" id="AET5Gv20259400.6">
    <property type="protein sequence ID" value="AET5Gv20259400.6"/>
    <property type="gene ID" value="AET5Gv20259400"/>
</dbReference>
<accession>A0A453K1G6</accession>
<evidence type="ECO:0000313" key="1">
    <source>
        <dbReference type="EnsemblPlants" id="AET5Gv20259400.6"/>
    </source>
</evidence>
<organism evidence="1 2">
    <name type="scientific">Aegilops tauschii subsp. strangulata</name>
    <name type="common">Goatgrass</name>
    <dbReference type="NCBI Taxonomy" id="200361"/>
    <lineage>
        <taxon>Eukaryota</taxon>
        <taxon>Viridiplantae</taxon>
        <taxon>Streptophyta</taxon>
        <taxon>Embryophyta</taxon>
        <taxon>Tracheophyta</taxon>
        <taxon>Spermatophyta</taxon>
        <taxon>Magnoliopsida</taxon>
        <taxon>Liliopsida</taxon>
        <taxon>Poales</taxon>
        <taxon>Poaceae</taxon>
        <taxon>BOP clade</taxon>
        <taxon>Pooideae</taxon>
        <taxon>Triticodae</taxon>
        <taxon>Triticeae</taxon>
        <taxon>Triticinae</taxon>
        <taxon>Aegilops</taxon>
    </lineage>
</organism>
<sequence>MDLIKNLVSTVIRAVFTYVYSNLRQSCVYWTTCAKAIHTGQMVLKAWCRFRTHFGYNIMGTKNILLENQKHMGAAFEKCSQLSVANIEKAIYNPVTF</sequence>
<reference evidence="2" key="2">
    <citation type="journal article" date="2017" name="Nat. Plants">
        <title>The Aegilops tauschii genome reveals multiple impacts of transposons.</title>
        <authorList>
            <person name="Zhao G."/>
            <person name="Zou C."/>
            <person name="Li K."/>
            <person name="Wang K."/>
            <person name="Li T."/>
            <person name="Gao L."/>
            <person name="Zhang X."/>
            <person name="Wang H."/>
            <person name="Yang Z."/>
            <person name="Liu X."/>
            <person name="Jiang W."/>
            <person name="Mao L."/>
            <person name="Kong X."/>
            <person name="Jiao Y."/>
            <person name="Jia J."/>
        </authorList>
    </citation>
    <scope>NUCLEOTIDE SEQUENCE [LARGE SCALE GENOMIC DNA]</scope>
    <source>
        <strain evidence="2">cv. AL8/78</strain>
    </source>
</reference>
<dbReference type="AlphaFoldDB" id="A0A453K1G6"/>
<dbReference type="Proteomes" id="UP000015105">
    <property type="component" value="Chromosome 5D"/>
</dbReference>
<reference evidence="1" key="5">
    <citation type="journal article" date="2021" name="G3 (Bethesda)">
        <title>Aegilops tauschii genome assembly Aet v5.0 features greater sequence contiguity and improved annotation.</title>
        <authorList>
            <person name="Wang L."/>
            <person name="Zhu T."/>
            <person name="Rodriguez J.C."/>
            <person name="Deal K.R."/>
            <person name="Dubcovsky J."/>
            <person name="McGuire P.E."/>
            <person name="Lux T."/>
            <person name="Spannagl M."/>
            <person name="Mayer K.F.X."/>
            <person name="Baldrich P."/>
            <person name="Meyers B.C."/>
            <person name="Huo N."/>
            <person name="Gu Y.Q."/>
            <person name="Zhou H."/>
            <person name="Devos K.M."/>
            <person name="Bennetzen J.L."/>
            <person name="Unver T."/>
            <person name="Budak H."/>
            <person name="Gulick P.J."/>
            <person name="Galiba G."/>
            <person name="Kalapos B."/>
            <person name="Nelson D.R."/>
            <person name="Li P."/>
            <person name="You F.M."/>
            <person name="Luo M.C."/>
            <person name="Dvorak J."/>
        </authorList>
    </citation>
    <scope>NUCLEOTIDE SEQUENCE [LARGE SCALE GENOMIC DNA]</scope>
    <source>
        <strain evidence="1">cv. AL8/78</strain>
    </source>
</reference>
<dbReference type="Gramene" id="AET5Gv20259400.24">
    <property type="protein sequence ID" value="AET5Gv20259400.24"/>
    <property type="gene ID" value="AET5Gv20259400"/>
</dbReference>
<reference evidence="2" key="1">
    <citation type="journal article" date="2014" name="Science">
        <title>Ancient hybridizations among the ancestral genomes of bread wheat.</title>
        <authorList>
            <consortium name="International Wheat Genome Sequencing Consortium,"/>
            <person name="Marcussen T."/>
            <person name="Sandve S.R."/>
            <person name="Heier L."/>
            <person name="Spannagl M."/>
            <person name="Pfeifer M."/>
            <person name="Jakobsen K.S."/>
            <person name="Wulff B.B."/>
            <person name="Steuernagel B."/>
            <person name="Mayer K.F."/>
            <person name="Olsen O.A."/>
        </authorList>
    </citation>
    <scope>NUCLEOTIDE SEQUENCE [LARGE SCALE GENOMIC DNA]</scope>
    <source>
        <strain evidence="2">cv. AL8/78</strain>
    </source>
</reference>
<proteinExistence type="predicted"/>
<keyword evidence="2" id="KW-1185">Reference proteome</keyword>
<protein>
    <submittedName>
        <fullName evidence="1">Uncharacterized protein</fullName>
    </submittedName>
</protein>
<name>A0A453K1G6_AEGTS</name>
<dbReference type="EnsemblPlants" id="AET5Gv20259400.24">
    <property type="protein sequence ID" value="AET5Gv20259400.24"/>
    <property type="gene ID" value="AET5Gv20259400"/>
</dbReference>
<reference evidence="1" key="3">
    <citation type="journal article" date="2017" name="Nature">
        <title>Genome sequence of the progenitor of the wheat D genome Aegilops tauschii.</title>
        <authorList>
            <person name="Luo M.C."/>
            <person name="Gu Y.Q."/>
            <person name="Puiu D."/>
            <person name="Wang H."/>
            <person name="Twardziok S.O."/>
            <person name="Deal K.R."/>
            <person name="Huo N."/>
            <person name="Zhu T."/>
            <person name="Wang L."/>
            <person name="Wang Y."/>
            <person name="McGuire P.E."/>
            <person name="Liu S."/>
            <person name="Long H."/>
            <person name="Ramasamy R.K."/>
            <person name="Rodriguez J.C."/>
            <person name="Van S.L."/>
            <person name="Yuan L."/>
            <person name="Wang Z."/>
            <person name="Xia Z."/>
            <person name="Xiao L."/>
            <person name="Anderson O.D."/>
            <person name="Ouyang S."/>
            <person name="Liang Y."/>
            <person name="Zimin A.V."/>
            <person name="Pertea G."/>
            <person name="Qi P."/>
            <person name="Bennetzen J.L."/>
            <person name="Dai X."/>
            <person name="Dawson M.W."/>
            <person name="Muller H.G."/>
            <person name="Kugler K."/>
            <person name="Rivarola-Duarte L."/>
            <person name="Spannagl M."/>
            <person name="Mayer K.F.X."/>
            <person name="Lu F.H."/>
            <person name="Bevan M.W."/>
            <person name="Leroy P."/>
            <person name="Li P."/>
            <person name="You F.M."/>
            <person name="Sun Q."/>
            <person name="Liu Z."/>
            <person name="Lyons E."/>
            <person name="Wicker T."/>
            <person name="Salzberg S.L."/>
            <person name="Devos K.M."/>
            <person name="Dvorak J."/>
        </authorList>
    </citation>
    <scope>NUCLEOTIDE SEQUENCE [LARGE SCALE GENOMIC DNA]</scope>
    <source>
        <strain evidence="1">cv. AL8/78</strain>
    </source>
</reference>
<reference evidence="1" key="4">
    <citation type="submission" date="2019-03" db="UniProtKB">
        <authorList>
            <consortium name="EnsemblPlants"/>
        </authorList>
    </citation>
    <scope>IDENTIFICATION</scope>
</reference>
<dbReference type="Gramene" id="AET5Gv20259400.6">
    <property type="protein sequence ID" value="AET5Gv20259400.6"/>
    <property type="gene ID" value="AET5Gv20259400"/>
</dbReference>
<evidence type="ECO:0000313" key="2">
    <source>
        <dbReference type="Proteomes" id="UP000015105"/>
    </source>
</evidence>